<dbReference type="Gene3D" id="2.60.40.1260">
    <property type="entry name" value="Lamin Tail domain"/>
    <property type="match status" value="1"/>
</dbReference>
<protein>
    <recommendedName>
        <fullName evidence="2">LTD domain-containing protein</fullName>
    </recommendedName>
</protein>
<feature type="compositionally biased region" description="Acidic residues" evidence="1">
    <location>
        <begin position="566"/>
        <end position="593"/>
    </location>
</feature>
<evidence type="ECO:0000259" key="2">
    <source>
        <dbReference type="PROSITE" id="PS51841"/>
    </source>
</evidence>
<dbReference type="Proteomes" id="UP001500420">
    <property type="component" value="Unassembled WGS sequence"/>
</dbReference>
<dbReference type="PROSITE" id="PS51841">
    <property type="entry name" value="LTD"/>
    <property type="match status" value="1"/>
</dbReference>
<dbReference type="RefSeq" id="WP_343773805.1">
    <property type="nucleotide sequence ID" value="NZ_BAAADV010000003.1"/>
</dbReference>
<accession>A0AAV3TBY5</accession>
<dbReference type="EMBL" id="BAAADV010000003">
    <property type="protein sequence ID" value="GAA0672760.1"/>
    <property type="molecule type" value="Genomic_DNA"/>
</dbReference>
<reference evidence="3 4" key="1">
    <citation type="journal article" date="2019" name="Int. J. Syst. Evol. Microbiol.">
        <title>The Global Catalogue of Microorganisms (GCM) 10K type strain sequencing project: providing services to taxonomists for standard genome sequencing and annotation.</title>
        <authorList>
            <consortium name="The Broad Institute Genomics Platform"/>
            <consortium name="The Broad Institute Genome Sequencing Center for Infectious Disease"/>
            <person name="Wu L."/>
            <person name="Ma J."/>
        </authorList>
    </citation>
    <scope>NUCLEOTIDE SEQUENCE [LARGE SCALE GENOMIC DNA]</scope>
    <source>
        <strain evidence="3 4">JCM 16328</strain>
    </source>
</reference>
<dbReference type="SUPFAM" id="SSF74853">
    <property type="entry name" value="Lamin A/C globular tail domain"/>
    <property type="match status" value="1"/>
</dbReference>
<dbReference type="Pfam" id="PF00932">
    <property type="entry name" value="LTD"/>
    <property type="match status" value="1"/>
</dbReference>
<dbReference type="InterPro" id="IPR001322">
    <property type="entry name" value="Lamin_tail_dom"/>
</dbReference>
<feature type="compositionally biased region" description="Acidic residues" evidence="1">
    <location>
        <begin position="443"/>
        <end position="455"/>
    </location>
</feature>
<dbReference type="InterPro" id="IPR036415">
    <property type="entry name" value="Lamin_tail_dom_sf"/>
</dbReference>
<feature type="compositionally biased region" description="Acidic residues" evidence="1">
    <location>
        <begin position="659"/>
        <end position="690"/>
    </location>
</feature>
<evidence type="ECO:0000313" key="4">
    <source>
        <dbReference type="Proteomes" id="UP001500420"/>
    </source>
</evidence>
<evidence type="ECO:0000256" key="1">
    <source>
        <dbReference type="SAM" id="MobiDB-lite"/>
    </source>
</evidence>
<name>A0AAV3TBY5_9EURY</name>
<feature type="region of interest" description="Disordered" evidence="1">
    <location>
        <begin position="433"/>
        <end position="465"/>
    </location>
</feature>
<feature type="region of interest" description="Disordered" evidence="1">
    <location>
        <begin position="566"/>
        <end position="699"/>
    </location>
</feature>
<organism evidence="3 4">
    <name type="scientific">Natronoarchaeum mannanilyticum</name>
    <dbReference type="NCBI Taxonomy" id="926360"/>
    <lineage>
        <taxon>Archaea</taxon>
        <taxon>Methanobacteriati</taxon>
        <taxon>Methanobacteriota</taxon>
        <taxon>Stenosarchaea group</taxon>
        <taxon>Halobacteria</taxon>
        <taxon>Halobacteriales</taxon>
        <taxon>Natronoarchaeaceae</taxon>
    </lineage>
</organism>
<sequence>MPRTDSRTARRLALLTLGVALAVIASTAGAGIIPGSILAPHDGGDGDSLPDTDDYDDPLVDYDAVDYELALNSTAQDDLNYSLTVLGAVEPVDDAANGTVDCAEQVCRVEGTLGPDETATYHVSGSIVGVQPKDGLVGHINGTFEGDALVGTGTGALSPNASADEPAETDAGDERSDDAGRDVPADTTGPEDPGDNGGEEPEDPPETQTYSFNVTGRNVVGDDPDEEYVTLNNTGESAVEMTDWTLRDREDGGRVGTNLDPFVFPDEFTLNAGEEVTIWSGEGENDESDLYWNTDVNIWNQTGDTIILRTEDGETVLRHSYPDQTVPNGSNGTDPVVSNVTYEDCSTVTIEGEGEYAVEVNTEFYGADGLTSQNYEDEVTLPTTINVSGIDDGAVTDVAIEQTTVLDGDGGVAAAQTNPDFDGCRDEIDAQYEDWQDGRDGNDNESDDGNGDNESDGGGATADDISISYEGCSTVSIDVEGDASDDDWEIWEVSTRFFTESGLDTMILEPDDGIPTTIDANERVDGAVTDVEIEHVMVTGDGGETFVEASQPDGSCGEQINQQWEEYQDETSDGSDQEATDGEEDDEDNENADAGERGGEADAENDEASGDGEETGDESDDADATEEEDADEDDGSGDGADENGEPAEDTGGEETSNGADEDDAEADGEEADSAASSDEEAEDESIESETEATNGNASD</sequence>
<evidence type="ECO:0000313" key="3">
    <source>
        <dbReference type="EMBL" id="GAA0672760.1"/>
    </source>
</evidence>
<dbReference type="AlphaFoldDB" id="A0AAV3TBY5"/>
<feature type="compositionally biased region" description="Acidic residues" evidence="1">
    <location>
        <begin position="192"/>
        <end position="205"/>
    </location>
</feature>
<feature type="compositionally biased region" description="Basic and acidic residues" evidence="1">
    <location>
        <begin position="172"/>
        <end position="184"/>
    </location>
</feature>
<proteinExistence type="predicted"/>
<gene>
    <name evidence="3" type="ORF">GCM10009020_19450</name>
</gene>
<comment type="caution">
    <text evidence="3">The sequence shown here is derived from an EMBL/GenBank/DDBJ whole genome shotgun (WGS) entry which is preliminary data.</text>
</comment>
<feature type="region of interest" description="Disordered" evidence="1">
    <location>
        <begin position="151"/>
        <end position="225"/>
    </location>
</feature>
<feature type="domain" description="LTD" evidence="2">
    <location>
        <begin position="206"/>
        <end position="323"/>
    </location>
</feature>
<feature type="compositionally biased region" description="Acidic residues" evidence="1">
    <location>
        <begin position="601"/>
        <end position="652"/>
    </location>
</feature>
<keyword evidence="4" id="KW-1185">Reference proteome</keyword>